<feature type="region of interest" description="Disordered" evidence="9">
    <location>
        <begin position="275"/>
        <end position="299"/>
    </location>
</feature>
<dbReference type="InterPro" id="IPR017901">
    <property type="entry name" value="C-CAP_CF_C-like"/>
</dbReference>
<name>A0ABR2Z5A5_9CHLO</name>
<proteinExistence type="inferred from homology"/>
<evidence type="ECO:0000256" key="1">
    <source>
        <dbReference type="ARBA" id="ARBA00003913"/>
    </source>
</evidence>
<feature type="domain" description="C-CAP/cofactor C-like" evidence="10">
    <location>
        <begin position="1"/>
        <end position="143"/>
    </location>
</feature>
<dbReference type="Gene3D" id="2.160.20.70">
    <property type="match status" value="1"/>
</dbReference>
<dbReference type="InterPro" id="IPR012945">
    <property type="entry name" value="Tubulin-bd_cofactor_C_dom"/>
</dbReference>
<dbReference type="Proteomes" id="UP001491310">
    <property type="component" value="Unassembled WGS sequence"/>
</dbReference>
<feature type="region of interest" description="Disordered" evidence="9">
    <location>
        <begin position="162"/>
        <end position="229"/>
    </location>
</feature>
<comment type="function">
    <text evidence="1 8">Clathrin is the major protein of the polyhedral coat of coated pits and vesicles.</text>
</comment>
<protein>
    <recommendedName>
        <fullName evidence="8">Clathrin light chain</fullName>
    </recommendedName>
</protein>
<evidence type="ECO:0000256" key="4">
    <source>
        <dbReference type="ARBA" id="ARBA00008848"/>
    </source>
</evidence>
<dbReference type="InterPro" id="IPR000996">
    <property type="entry name" value="Clathrin_L-chain"/>
</dbReference>
<evidence type="ECO:0000259" key="10">
    <source>
        <dbReference type="PROSITE" id="PS51329"/>
    </source>
</evidence>
<evidence type="ECO:0000256" key="9">
    <source>
        <dbReference type="SAM" id="MobiDB-lite"/>
    </source>
</evidence>
<evidence type="ECO:0000256" key="7">
    <source>
        <dbReference type="ARBA" id="ARBA00023329"/>
    </source>
</evidence>
<keyword evidence="5 8" id="KW-0472">Membrane</keyword>
<evidence type="ECO:0000256" key="8">
    <source>
        <dbReference type="RuleBase" id="RU363137"/>
    </source>
</evidence>
<evidence type="ECO:0000313" key="11">
    <source>
        <dbReference type="EMBL" id="KAK9919121.1"/>
    </source>
</evidence>
<keyword evidence="6 8" id="KW-0168">Coated pit</keyword>
<dbReference type="PANTHER" id="PTHR15440:SF0">
    <property type="entry name" value="PROTEIN XRP2"/>
    <property type="match status" value="1"/>
</dbReference>
<comment type="subcellular location">
    <subcellularLocation>
        <location evidence="2 8">Cytoplasmic vesicle membrane</location>
        <topology evidence="2 8">Peripheral membrane protein</topology>
        <orientation evidence="2 8">Cytoplasmic side</orientation>
    </subcellularLocation>
    <subcellularLocation>
        <location evidence="8">Membrane</location>
        <location evidence="8">Coated pit</location>
        <topology evidence="8">Peripheral membrane protein</topology>
        <orientation evidence="8">Cytoplasmic side</orientation>
    </subcellularLocation>
    <text evidence="8">Cytoplasmic face of coated pits and vesicles.</text>
</comment>
<gene>
    <name evidence="11" type="ORF">WJX75_009569</name>
</gene>
<evidence type="ECO:0000313" key="12">
    <source>
        <dbReference type="Proteomes" id="UP001491310"/>
    </source>
</evidence>
<comment type="similarity">
    <text evidence="4">Belongs to the TBCC family.</text>
</comment>
<accession>A0ABR2Z5A5</accession>
<keyword evidence="12" id="KW-1185">Reference proteome</keyword>
<evidence type="ECO:0000256" key="3">
    <source>
        <dbReference type="ARBA" id="ARBA00005263"/>
    </source>
</evidence>
<evidence type="ECO:0000256" key="5">
    <source>
        <dbReference type="ARBA" id="ARBA00023136"/>
    </source>
</evidence>
<dbReference type="InterPro" id="IPR039093">
    <property type="entry name" value="XRP2"/>
</dbReference>
<dbReference type="PANTHER" id="PTHR15440">
    <property type="entry name" value="XRP2 PROTEIN"/>
    <property type="match status" value="1"/>
</dbReference>
<reference evidence="11 12" key="1">
    <citation type="journal article" date="2024" name="Nat. Commun.">
        <title>Phylogenomics reveals the evolutionary origins of lichenization in chlorophyte algae.</title>
        <authorList>
            <person name="Puginier C."/>
            <person name="Libourel C."/>
            <person name="Otte J."/>
            <person name="Skaloud P."/>
            <person name="Haon M."/>
            <person name="Grisel S."/>
            <person name="Petersen M."/>
            <person name="Berrin J.G."/>
            <person name="Delaux P.M."/>
            <person name="Dal Grande F."/>
            <person name="Keller J."/>
        </authorList>
    </citation>
    <scope>NUCLEOTIDE SEQUENCE [LARGE SCALE GENOMIC DNA]</scope>
    <source>
        <strain evidence="11 12">SAG 216-7</strain>
    </source>
</reference>
<comment type="similarity">
    <text evidence="3 8">Belongs to the clathrin light chain family.</text>
</comment>
<keyword evidence="7 8" id="KW-0968">Cytoplasmic vesicle</keyword>
<dbReference type="EMBL" id="JALJOT010000001">
    <property type="protein sequence ID" value="KAK9919121.1"/>
    <property type="molecule type" value="Genomic_DNA"/>
</dbReference>
<dbReference type="InterPro" id="IPR016098">
    <property type="entry name" value="CAP/MinC_C"/>
</dbReference>
<dbReference type="Pfam" id="PF01086">
    <property type="entry name" value="Clathrin_lg_ch"/>
    <property type="match status" value="1"/>
</dbReference>
<feature type="compositionally biased region" description="Low complexity" evidence="9">
    <location>
        <begin position="184"/>
        <end position="202"/>
    </location>
</feature>
<comment type="caution">
    <text evidence="11">The sequence shown here is derived from an EMBL/GenBank/DDBJ whole genome shotgun (WGS) entry which is preliminary data.</text>
</comment>
<evidence type="ECO:0000256" key="2">
    <source>
        <dbReference type="ARBA" id="ARBA00004180"/>
    </source>
</evidence>
<dbReference type="PROSITE" id="PS51329">
    <property type="entry name" value="C_CAP_COFACTOR_C"/>
    <property type="match status" value="1"/>
</dbReference>
<sequence>MAEFEFSDANGEVFTKLPGTVNGESVVLKNLTECSVYLLDYSGEVEVSNVVNSQIFIGPVDGPAIFDNVRDCQISVASQQFQVRNSTATEFGLYCATKPTIEHSRDLRFTCWMGAYPGLTEHFHKANLDPKVNQWDKVHDVSPEEGEGPNFDLLDAIEYWEVPIEGGPPPDNPVPAGDGSPYSAPAAAPAPAQPAAAPTAAAEDLFTENGGDFRGPAENGHSGPADFGGEHPKVAAVRASARERLLKQESEEAKAKDSLVKNAASYLENFYQKRNSVTGKRSQENRSAEKQVTVAGPEGDTEWEKTISLINFGFARPNGTDLSRFKGALFAAKARNVAVSVKPPVSAPTKA</sequence>
<organism evidence="11 12">
    <name type="scientific">Coccomyxa subellipsoidea</name>
    <dbReference type="NCBI Taxonomy" id="248742"/>
    <lineage>
        <taxon>Eukaryota</taxon>
        <taxon>Viridiplantae</taxon>
        <taxon>Chlorophyta</taxon>
        <taxon>core chlorophytes</taxon>
        <taxon>Trebouxiophyceae</taxon>
        <taxon>Trebouxiophyceae incertae sedis</taxon>
        <taxon>Coccomyxaceae</taxon>
        <taxon>Coccomyxa</taxon>
    </lineage>
</organism>
<evidence type="ECO:0000256" key="6">
    <source>
        <dbReference type="ARBA" id="ARBA00023176"/>
    </source>
</evidence>
<dbReference type="Pfam" id="PF07986">
    <property type="entry name" value="TBCC"/>
    <property type="match status" value="1"/>
</dbReference>